<evidence type="ECO:0000256" key="1">
    <source>
        <dbReference type="SAM" id="Phobius"/>
    </source>
</evidence>
<dbReference type="Pfam" id="PF04304">
    <property type="entry name" value="DUF454"/>
    <property type="match status" value="1"/>
</dbReference>
<reference evidence="2 3" key="1">
    <citation type="journal article" date="2018" name="Elife">
        <title>Discovery and characterization of a prevalent human gut bacterial enzyme sufficient for the inactivation of a family of plant toxins.</title>
        <authorList>
            <person name="Koppel N."/>
            <person name="Bisanz J.E."/>
            <person name="Pandelia M.E."/>
            <person name="Turnbaugh P.J."/>
            <person name="Balskus E.P."/>
        </authorList>
    </citation>
    <scope>NUCLEOTIDE SEQUENCE [LARGE SCALE GENOMIC DNA]</scope>
    <source>
        <strain evidence="2 3">OB21 GAM31</strain>
    </source>
</reference>
<dbReference type="EMBL" id="PPTO01000021">
    <property type="protein sequence ID" value="RDB55196.1"/>
    <property type="molecule type" value="Genomic_DNA"/>
</dbReference>
<keyword evidence="1" id="KW-1133">Transmembrane helix</keyword>
<protein>
    <submittedName>
        <fullName evidence="2">DUF454 domain-containing protein</fullName>
    </submittedName>
</protein>
<dbReference type="InterPro" id="IPR007401">
    <property type="entry name" value="DUF454"/>
</dbReference>
<name>A0A369LAG2_9ACTN</name>
<comment type="caution">
    <text evidence="2">The sequence shown here is derived from an EMBL/GenBank/DDBJ whole genome shotgun (WGS) entry which is preliminary data.</text>
</comment>
<dbReference type="AlphaFoldDB" id="A0A369LAG2"/>
<dbReference type="GO" id="GO:0005886">
    <property type="term" value="C:plasma membrane"/>
    <property type="evidence" value="ECO:0007669"/>
    <property type="project" value="TreeGrafter"/>
</dbReference>
<feature type="transmembrane region" description="Helical" evidence="1">
    <location>
        <begin position="112"/>
        <end position="130"/>
    </location>
</feature>
<accession>A0A369LAG2</accession>
<gene>
    <name evidence="2" type="ORF">C1881_09690</name>
</gene>
<proteinExistence type="predicted"/>
<evidence type="ECO:0000313" key="3">
    <source>
        <dbReference type="Proteomes" id="UP000253975"/>
    </source>
</evidence>
<keyword evidence="1" id="KW-0472">Membrane</keyword>
<evidence type="ECO:0000313" key="2">
    <source>
        <dbReference type="EMBL" id="RDB55196.1"/>
    </source>
</evidence>
<dbReference type="PANTHER" id="PTHR35813">
    <property type="entry name" value="INNER MEMBRANE PROTEIN YBAN"/>
    <property type="match status" value="1"/>
</dbReference>
<organism evidence="2 3">
    <name type="scientific">Slackia isoflavoniconvertens</name>
    <dbReference type="NCBI Taxonomy" id="572010"/>
    <lineage>
        <taxon>Bacteria</taxon>
        <taxon>Bacillati</taxon>
        <taxon>Actinomycetota</taxon>
        <taxon>Coriobacteriia</taxon>
        <taxon>Eggerthellales</taxon>
        <taxon>Eggerthellaceae</taxon>
        <taxon>Slackia</taxon>
    </lineage>
</organism>
<dbReference type="PROSITE" id="PS51257">
    <property type="entry name" value="PROKAR_LIPOPROTEIN"/>
    <property type="match status" value="1"/>
</dbReference>
<sequence>MKGPQRAPLQPTERPAVKRIFFLVIAWISLALGCIGVFVPLLPTTPLVLLATFLFAKSSPRLHAWICKTRVYGAYVKPFKERGGITLARKLQMLGLSYAVMGVSAFFMRNVIAWAVLGAMALFLAWLVAVRIPTISNEEAATASYLTATMRPSDEITSI</sequence>
<dbReference type="Proteomes" id="UP000253975">
    <property type="component" value="Unassembled WGS sequence"/>
</dbReference>
<dbReference type="PANTHER" id="PTHR35813:SF1">
    <property type="entry name" value="INNER MEMBRANE PROTEIN YBAN"/>
    <property type="match status" value="1"/>
</dbReference>
<feature type="transmembrane region" description="Helical" evidence="1">
    <location>
        <begin position="20"/>
        <end position="41"/>
    </location>
</feature>
<keyword evidence="1" id="KW-0812">Transmembrane</keyword>